<accession>A0ABQ6IQF0</accession>
<evidence type="ECO:0000313" key="6">
    <source>
        <dbReference type="Proteomes" id="UP001157126"/>
    </source>
</evidence>
<evidence type="ECO:0000256" key="4">
    <source>
        <dbReference type="ARBA" id="ARBA00023136"/>
    </source>
</evidence>
<proteinExistence type="predicted"/>
<dbReference type="RefSeq" id="WP_284302948.1">
    <property type="nucleotide sequence ID" value="NZ_BSUO01000001.1"/>
</dbReference>
<dbReference type="EMBL" id="BSUO01000001">
    <property type="protein sequence ID" value="GMA38928.1"/>
    <property type="molecule type" value="Genomic_DNA"/>
</dbReference>
<evidence type="ECO:0000256" key="3">
    <source>
        <dbReference type="ARBA" id="ARBA00022989"/>
    </source>
</evidence>
<keyword evidence="4" id="KW-0472">Membrane</keyword>
<evidence type="ECO:0000256" key="1">
    <source>
        <dbReference type="ARBA" id="ARBA00004141"/>
    </source>
</evidence>
<protein>
    <recommendedName>
        <fullName evidence="7">DoxX family protein</fullName>
    </recommendedName>
</protein>
<keyword evidence="2" id="KW-0812">Transmembrane</keyword>
<comment type="caution">
    <text evidence="5">The sequence shown here is derived from an EMBL/GenBank/DDBJ whole genome shotgun (WGS) entry which is preliminary data.</text>
</comment>
<keyword evidence="3" id="KW-1133">Transmembrane helix</keyword>
<sequence length="160" mass="16753">MIRRLARPMLAAIFVSGGLDALRHPGGRVEVAAPVAEKVADLTGAPNDPEMLVRANGALMAVSGLMLATGRMPRLAGTVLAASLVPTTVVGHAFWKEEEAGARTMQRIQFFKNLGLLGGVMLAAVDTAGKPGIAWRAQNAAKVAKREARLAKAQAKLAIH</sequence>
<keyword evidence="6" id="KW-1185">Reference proteome</keyword>
<dbReference type="Proteomes" id="UP001157126">
    <property type="component" value="Unassembled WGS sequence"/>
</dbReference>
<evidence type="ECO:0008006" key="7">
    <source>
        <dbReference type="Google" id="ProtNLM"/>
    </source>
</evidence>
<evidence type="ECO:0000313" key="5">
    <source>
        <dbReference type="EMBL" id="GMA38928.1"/>
    </source>
</evidence>
<organism evidence="5 6">
    <name type="scientific">Mobilicoccus caccae</name>
    <dbReference type="NCBI Taxonomy" id="1859295"/>
    <lineage>
        <taxon>Bacteria</taxon>
        <taxon>Bacillati</taxon>
        <taxon>Actinomycetota</taxon>
        <taxon>Actinomycetes</taxon>
        <taxon>Micrococcales</taxon>
        <taxon>Dermatophilaceae</taxon>
        <taxon>Mobilicoccus</taxon>
    </lineage>
</organism>
<name>A0ABQ6IQF0_9MICO</name>
<dbReference type="InterPro" id="IPR032808">
    <property type="entry name" value="DoxX"/>
</dbReference>
<comment type="subcellular location">
    <subcellularLocation>
        <location evidence="1">Membrane</location>
        <topology evidence="1">Multi-pass membrane protein</topology>
    </subcellularLocation>
</comment>
<evidence type="ECO:0000256" key="2">
    <source>
        <dbReference type="ARBA" id="ARBA00022692"/>
    </source>
</evidence>
<dbReference type="Pfam" id="PF07681">
    <property type="entry name" value="DoxX"/>
    <property type="match status" value="1"/>
</dbReference>
<reference evidence="6" key="1">
    <citation type="journal article" date="2019" name="Int. J. Syst. Evol. Microbiol.">
        <title>The Global Catalogue of Microorganisms (GCM) 10K type strain sequencing project: providing services to taxonomists for standard genome sequencing and annotation.</title>
        <authorList>
            <consortium name="The Broad Institute Genomics Platform"/>
            <consortium name="The Broad Institute Genome Sequencing Center for Infectious Disease"/>
            <person name="Wu L."/>
            <person name="Ma J."/>
        </authorList>
    </citation>
    <scope>NUCLEOTIDE SEQUENCE [LARGE SCALE GENOMIC DNA]</scope>
    <source>
        <strain evidence="6">NBRC 113072</strain>
    </source>
</reference>
<gene>
    <name evidence="5" type="ORF">GCM10025883_09730</name>
</gene>